<dbReference type="EMBL" id="KI546136">
    <property type="protein sequence ID" value="EST43439.1"/>
    <property type="molecule type" value="Genomic_DNA"/>
</dbReference>
<evidence type="ECO:0000313" key="5">
    <source>
        <dbReference type="EMBL" id="KAH0572794.1"/>
    </source>
</evidence>
<gene>
    <name evidence="4" type="ORF">SS50377_16801</name>
    <name evidence="5" type="ORF">SS50377_24907</name>
</gene>
<evidence type="ECO:0000313" key="4">
    <source>
        <dbReference type="EMBL" id="EST43439.1"/>
    </source>
</evidence>
<dbReference type="VEuPathDB" id="GiardiaDB:SS50377_24907"/>
<keyword evidence="2" id="KW-1133">Transmembrane helix</keyword>
<dbReference type="PANTHER" id="PTHR12411">
    <property type="entry name" value="CYSTEINE PROTEASE FAMILY C1-RELATED"/>
    <property type="match status" value="1"/>
</dbReference>
<keyword evidence="2" id="KW-0812">Transmembrane</keyword>
<reference evidence="5" key="2">
    <citation type="submission" date="2020-12" db="EMBL/GenBank/DDBJ databases">
        <title>New Spironucleus salmonicida genome in near-complete chromosomes.</title>
        <authorList>
            <person name="Xu F."/>
            <person name="Kurt Z."/>
            <person name="Jimenez-Gonzalez A."/>
            <person name="Astvaldsson A."/>
            <person name="Andersson J.O."/>
            <person name="Svard S.G."/>
        </authorList>
    </citation>
    <scope>NUCLEOTIDE SEQUENCE</scope>
    <source>
        <strain evidence="5">ATCC 50377</strain>
    </source>
</reference>
<dbReference type="Gene3D" id="3.90.70.10">
    <property type="entry name" value="Cysteine proteinases"/>
    <property type="match status" value="1"/>
</dbReference>
<keyword evidence="4" id="KW-0378">Hydrolase</keyword>
<reference evidence="4 5" key="1">
    <citation type="journal article" date="2014" name="PLoS Genet.">
        <title>The Genome of Spironucleus salmonicida Highlights a Fish Pathogen Adapted to Fluctuating Environments.</title>
        <authorList>
            <person name="Xu F."/>
            <person name="Jerlstrom-Hultqvist J."/>
            <person name="Einarsson E."/>
            <person name="Astvaldsson A."/>
            <person name="Svard S.G."/>
            <person name="Andersson J.O."/>
        </authorList>
    </citation>
    <scope>NUCLEOTIDE SEQUENCE</scope>
    <source>
        <strain evidence="5">ATCC 50377</strain>
    </source>
</reference>
<evidence type="ECO:0000256" key="1">
    <source>
        <dbReference type="ARBA" id="ARBA00008455"/>
    </source>
</evidence>
<dbReference type="InterPro" id="IPR000668">
    <property type="entry name" value="Peptidase_C1A_C"/>
</dbReference>
<dbReference type="Proteomes" id="UP000018208">
    <property type="component" value="Unassembled WGS sequence"/>
</dbReference>
<comment type="similarity">
    <text evidence="1">Belongs to the peptidase C1 family.</text>
</comment>
<keyword evidence="6" id="KW-1185">Reference proteome</keyword>
<feature type="domain" description="Peptidase C1A papain C-terminal" evidence="3">
    <location>
        <begin position="84"/>
        <end position="317"/>
    </location>
</feature>
<dbReference type="InterPro" id="IPR013128">
    <property type="entry name" value="Peptidase_C1A"/>
</dbReference>
<evidence type="ECO:0000313" key="6">
    <source>
        <dbReference type="Proteomes" id="UP000018208"/>
    </source>
</evidence>
<evidence type="ECO:0000259" key="3">
    <source>
        <dbReference type="SMART" id="SM00645"/>
    </source>
</evidence>
<sequence>MLLILCQCDYRFAVFENENNLFYPTVTARNEAKLFFCQKYSQAPFNIQTNCLTPDSPFYASFSSIYDPLFAPFIVKNVRNSLMLFEHSLVHNSINQGLCGSCYAIPAKFILEAILYQNSSFNKSRQISVQQLISGSTSGVNRYCYGGHFQFIIQDLIQQKFNLSFDNPYIAMFSKFTARPQPAKLSNFPSKIFQIFEVKDCQKAVFSIQNETQWNDFQIQLIKNVLNRGLPLSGQMNTGSGKSSSKLNSYKDGILNGRCSGQFSNHQILLVGYGKYKGEDIWVFQNSWGTKWGVNGLFFVKIGSNAYCTEREVMGVFAQLYNFSISQTDLETEWASVKRGQNGVDREDGSYEKQGMVFCLTVVYWLLCFSCVGSLIFVVNWAFNPEYPDNQWILVSYDEKYE</sequence>
<keyword evidence="4" id="KW-0645">Protease</keyword>
<dbReference type="GO" id="GO:0006508">
    <property type="term" value="P:proteolysis"/>
    <property type="evidence" value="ECO:0007669"/>
    <property type="project" value="UniProtKB-KW"/>
</dbReference>
<dbReference type="AlphaFoldDB" id="V6LRM8"/>
<feature type="transmembrane region" description="Helical" evidence="2">
    <location>
        <begin position="362"/>
        <end position="383"/>
    </location>
</feature>
<dbReference type="EMBL" id="AUWU02000005">
    <property type="protein sequence ID" value="KAH0572794.1"/>
    <property type="molecule type" value="Genomic_DNA"/>
</dbReference>
<dbReference type="SMART" id="SM00645">
    <property type="entry name" value="Pept_C1"/>
    <property type="match status" value="1"/>
</dbReference>
<proteinExistence type="inferred from homology"/>
<protein>
    <submittedName>
        <fullName evidence="5">Cathepsin L</fullName>
    </submittedName>
    <submittedName>
        <fullName evidence="4">Papain family cysteine protease</fullName>
    </submittedName>
</protein>
<dbReference type="InterPro" id="IPR038765">
    <property type="entry name" value="Papain-like_cys_pep_sf"/>
</dbReference>
<dbReference type="Pfam" id="PF00112">
    <property type="entry name" value="Peptidase_C1"/>
    <property type="match status" value="1"/>
</dbReference>
<dbReference type="SUPFAM" id="SSF54001">
    <property type="entry name" value="Cysteine proteinases"/>
    <property type="match status" value="1"/>
</dbReference>
<evidence type="ECO:0000256" key="2">
    <source>
        <dbReference type="SAM" id="Phobius"/>
    </source>
</evidence>
<dbReference type="OrthoDB" id="387093at2759"/>
<accession>V6LRM8</accession>
<dbReference type="GO" id="GO:0008234">
    <property type="term" value="F:cysteine-type peptidase activity"/>
    <property type="evidence" value="ECO:0007669"/>
    <property type="project" value="InterPro"/>
</dbReference>
<keyword evidence="2" id="KW-0472">Membrane</keyword>
<name>V6LRM8_9EUKA</name>
<organism evidence="4">
    <name type="scientific">Spironucleus salmonicida</name>
    <dbReference type="NCBI Taxonomy" id="348837"/>
    <lineage>
        <taxon>Eukaryota</taxon>
        <taxon>Metamonada</taxon>
        <taxon>Diplomonadida</taxon>
        <taxon>Hexamitidae</taxon>
        <taxon>Hexamitinae</taxon>
        <taxon>Spironucleus</taxon>
    </lineage>
</organism>